<proteinExistence type="predicted"/>
<dbReference type="Proteomes" id="UP000295444">
    <property type="component" value="Unassembled WGS sequence"/>
</dbReference>
<organism evidence="2 3">
    <name type="scientific">Labedaea rhizosphaerae</name>
    <dbReference type="NCBI Taxonomy" id="598644"/>
    <lineage>
        <taxon>Bacteria</taxon>
        <taxon>Bacillati</taxon>
        <taxon>Actinomycetota</taxon>
        <taxon>Actinomycetes</taxon>
        <taxon>Pseudonocardiales</taxon>
        <taxon>Pseudonocardiaceae</taxon>
        <taxon>Labedaea</taxon>
    </lineage>
</organism>
<keyword evidence="1" id="KW-1133">Transmembrane helix</keyword>
<feature type="transmembrane region" description="Helical" evidence="1">
    <location>
        <begin position="66"/>
        <end position="85"/>
    </location>
</feature>
<protein>
    <submittedName>
        <fullName evidence="2">Uncharacterized protein</fullName>
    </submittedName>
</protein>
<name>A0A4V3D017_LABRH</name>
<keyword evidence="1" id="KW-0472">Membrane</keyword>
<gene>
    <name evidence="2" type="ORF">EV186_1015</name>
</gene>
<dbReference type="AlphaFoldDB" id="A0A4V3D017"/>
<evidence type="ECO:0000313" key="2">
    <source>
        <dbReference type="EMBL" id="TDQ04065.1"/>
    </source>
</evidence>
<feature type="transmembrane region" description="Helical" evidence="1">
    <location>
        <begin position="12"/>
        <end position="29"/>
    </location>
</feature>
<dbReference type="RefSeq" id="WP_133847041.1">
    <property type="nucleotide sequence ID" value="NZ_SNXZ01000001.1"/>
</dbReference>
<evidence type="ECO:0000313" key="3">
    <source>
        <dbReference type="Proteomes" id="UP000295444"/>
    </source>
</evidence>
<keyword evidence="1" id="KW-0812">Transmembrane</keyword>
<feature type="transmembrane region" description="Helical" evidence="1">
    <location>
        <begin position="105"/>
        <end position="123"/>
    </location>
</feature>
<evidence type="ECO:0000256" key="1">
    <source>
        <dbReference type="SAM" id="Phobius"/>
    </source>
</evidence>
<reference evidence="2 3" key="1">
    <citation type="submission" date="2019-03" db="EMBL/GenBank/DDBJ databases">
        <title>Genomic Encyclopedia of Type Strains, Phase IV (KMG-IV): sequencing the most valuable type-strain genomes for metagenomic binning, comparative biology and taxonomic classification.</title>
        <authorList>
            <person name="Goeker M."/>
        </authorList>
    </citation>
    <scope>NUCLEOTIDE SEQUENCE [LARGE SCALE GENOMIC DNA]</scope>
    <source>
        <strain evidence="2 3">DSM 45361</strain>
    </source>
</reference>
<comment type="caution">
    <text evidence="2">The sequence shown here is derived from an EMBL/GenBank/DDBJ whole genome shotgun (WGS) entry which is preliminary data.</text>
</comment>
<accession>A0A4V3D017</accession>
<dbReference type="EMBL" id="SNXZ01000001">
    <property type="protein sequence ID" value="TDQ04065.1"/>
    <property type="molecule type" value="Genomic_DNA"/>
</dbReference>
<feature type="transmembrane region" description="Helical" evidence="1">
    <location>
        <begin position="35"/>
        <end position="54"/>
    </location>
</feature>
<sequence length="135" mass="14327">MNSLPGRGRTIATASVVVATALCVLISVVRANGELLGGGIIVLLVLWFAYDIWLRRYGGHSTARQWPNSVISFGAAFGVTSTAYFGTDLAIDIRGANVNTTIDGVATMISVVILALAAGVELYRRERDRTRAVTG</sequence>
<keyword evidence="3" id="KW-1185">Reference proteome</keyword>